<dbReference type="InterPro" id="IPR032274">
    <property type="entry name" value="DUF4835"/>
</dbReference>
<evidence type="ECO:0000313" key="2">
    <source>
        <dbReference type="EMBL" id="TFF36933.1"/>
    </source>
</evidence>
<organism evidence="2 3">
    <name type="scientific">Mucilaginibacter psychrotolerans</name>
    <dbReference type="NCBI Taxonomy" id="1524096"/>
    <lineage>
        <taxon>Bacteria</taxon>
        <taxon>Pseudomonadati</taxon>
        <taxon>Bacteroidota</taxon>
        <taxon>Sphingobacteriia</taxon>
        <taxon>Sphingobacteriales</taxon>
        <taxon>Sphingobacteriaceae</taxon>
        <taxon>Mucilaginibacter</taxon>
    </lineage>
</organism>
<evidence type="ECO:0000313" key="3">
    <source>
        <dbReference type="Proteomes" id="UP000297540"/>
    </source>
</evidence>
<gene>
    <name evidence="2" type="ORF">E2R66_14325</name>
</gene>
<reference evidence="2 3" key="1">
    <citation type="journal article" date="2017" name="Int. J. Syst. Evol. Microbiol.">
        <title>Mucilaginibacterpsychrotolerans sp. nov., isolated from peatlands.</title>
        <authorList>
            <person name="Deng Y."/>
            <person name="Shen L."/>
            <person name="Xu B."/>
            <person name="Liu Y."/>
            <person name="Gu Z."/>
            <person name="Liu H."/>
            <person name="Zhou Y."/>
        </authorList>
    </citation>
    <scope>NUCLEOTIDE SEQUENCE [LARGE SCALE GENOMIC DNA]</scope>
    <source>
        <strain evidence="2 3">NH7-4</strain>
    </source>
</reference>
<proteinExistence type="predicted"/>
<dbReference type="AlphaFoldDB" id="A0A4Y8SCW5"/>
<sequence length="305" mass="34424">MTSRGEQKILKTFFLLIALLLCCCLAQAQDLNARVKILTPKIQVSNKRVFSTLETAMKDFLNGRKWAADAIAPNERISCNFVLNITSWDGGSNFSGELQVQSSRPVYNSSYTSTLLNVNDRDVDFSYTEGQTIDFSDQNFQNNLSSVMAFYAYVIVGLDYDSFSRYGGSQYFAQAQTVVTNAQTASFKGWKAFDSNLNRYWLSENLNNKLYNGLRSFIYDYHRNGLDMMANNAVLARKSISAILPQLTQVDRKRIGSYFPLAFFTAKDDEFVSIFSKAFGPEKAQAMNILLQADPSNGNKYETLK</sequence>
<comment type="caution">
    <text evidence="2">The sequence shown here is derived from an EMBL/GenBank/DDBJ whole genome shotgun (WGS) entry which is preliminary data.</text>
</comment>
<dbReference type="OrthoDB" id="9773381at2"/>
<dbReference type="EMBL" id="SOZE01000013">
    <property type="protein sequence ID" value="TFF36933.1"/>
    <property type="molecule type" value="Genomic_DNA"/>
</dbReference>
<feature type="signal peptide" evidence="1">
    <location>
        <begin position="1"/>
        <end position="28"/>
    </location>
</feature>
<name>A0A4Y8SCW5_9SPHI</name>
<feature type="chain" id="PRO_5021433659" evidence="1">
    <location>
        <begin position="29"/>
        <end position="305"/>
    </location>
</feature>
<accession>A0A4Y8SCW5</accession>
<keyword evidence="3" id="KW-1185">Reference proteome</keyword>
<keyword evidence="1" id="KW-0732">Signal</keyword>
<dbReference type="Pfam" id="PF16119">
    <property type="entry name" value="DUF4835"/>
    <property type="match status" value="1"/>
</dbReference>
<dbReference type="Proteomes" id="UP000297540">
    <property type="component" value="Unassembled WGS sequence"/>
</dbReference>
<protein>
    <submittedName>
        <fullName evidence="2">DUF4835 family protein</fullName>
    </submittedName>
</protein>
<evidence type="ECO:0000256" key="1">
    <source>
        <dbReference type="SAM" id="SignalP"/>
    </source>
</evidence>